<dbReference type="EMBL" id="JACHWS010000003">
    <property type="protein sequence ID" value="MBB3039175.1"/>
    <property type="molecule type" value="Genomic_DNA"/>
</dbReference>
<name>A0A839RQU0_9ACTN</name>
<reference evidence="1 2" key="1">
    <citation type="submission" date="2020-08" db="EMBL/GenBank/DDBJ databases">
        <title>Sequencing the genomes of 1000 actinobacteria strains.</title>
        <authorList>
            <person name="Klenk H.-P."/>
        </authorList>
    </citation>
    <scope>NUCLEOTIDE SEQUENCE [LARGE SCALE GENOMIC DNA]</scope>
    <source>
        <strain evidence="1 2">DSM 45258</strain>
    </source>
</reference>
<dbReference type="RefSeq" id="WP_260152884.1">
    <property type="nucleotide sequence ID" value="NZ_JACHWS010000003.1"/>
</dbReference>
<protein>
    <submittedName>
        <fullName evidence="1">Uncharacterized protein</fullName>
    </submittedName>
</protein>
<sequence>MRRGELWRIEYFSCQRIYNILRDGGHTRGRVDDDVAGLHRAE</sequence>
<keyword evidence="2" id="KW-1185">Reference proteome</keyword>
<gene>
    <name evidence="1" type="ORF">FHU29_003644</name>
</gene>
<evidence type="ECO:0000313" key="2">
    <source>
        <dbReference type="Proteomes" id="UP000567922"/>
    </source>
</evidence>
<evidence type="ECO:0000313" key="1">
    <source>
        <dbReference type="EMBL" id="MBB3039175.1"/>
    </source>
</evidence>
<accession>A0A839RQU0</accession>
<dbReference type="Proteomes" id="UP000567922">
    <property type="component" value="Unassembled WGS sequence"/>
</dbReference>
<organism evidence="1 2">
    <name type="scientific">Hoyosella altamirensis</name>
    <dbReference type="NCBI Taxonomy" id="616997"/>
    <lineage>
        <taxon>Bacteria</taxon>
        <taxon>Bacillati</taxon>
        <taxon>Actinomycetota</taxon>
        <taxon>Actinomycetes</taxon>
        <taxon>Mycobacteriales</taxon>
        <taxon>Hoyosellaceae</taxon>
        <taxon>Hoyosella</taxon>
    </lineage>
</organism>
<comment type="caution">
    <text evidence="1">The sequence shown here is derived from an EMBL/GenBank/DDBJ whole genome shotgun (WGS) entry which is preliminary data.</text>
</comment>
<proteinExistence type="predicted"/>
<dbReference type="AlphaFoldDB" id="A0A839RQU0"/>